<dbReference type="OrthoDB" id="6283463at2759"/>
<accession>A0A8S4SND7</accession>
<dbReference type="EMBL" id="CAKXAJ010026395">
    <property type="protein sequence ID" value="CAH2267758.1"/>
    <property type="molecule type" value="Genomic_DNA"/>
</dbReference>
<protein>
    <submittedName>
        <fullName evidence="1">Jg15175 protein</fullName>
    </submittedName>
</protein>
<dbReference type="AlphaFoldDB" id="A0A8S4SND7"/>
<comment type="caution">
    <text evidence="1">The sequence shown here is derived from an EMBL/GenBank/DDBJ whole genome shotgun (WGS) entry which is preliminary data.</text>
</comment>
<organism evidence="1 2">
    <name type="scientific">Pararge aegeria aegeria</name>
    <dbReference type="NCBI Taxonomy" id="348720"/>
    <lineage>
        <taxon>Eukaryota</taxon>
        <taxon>Metazoa</taxon>
        <taxon>Ecdysozoa</taxon>
        <taxon>Arthropoda</taxon>
        <taxon>Hexapoda</taxon>
        <taxon>Insecta</taxon>
        <taxon>Pterygota</taxon>
        <taxon>Neoptera</taxon>
        <taxon>Endopterygota</taxon>
        <taxon>Lepidoptera</taxon>
        <taxon>Glossata</taxon>
        <taxon>Ditrysia</taxon>
        <taxon>Papilionoidea</taxon>
        <taxon>Nymphalidae</taxon>
        <taxon>Satyrinae</taxon>
        <taxon>Satyrini</taxon>
        <taxon>Parargina</taxon>
        <taxon>Pararge</taxon>
    </lineage>
</organism>
<keyword evidence="2" id="KW-1185">Reference proteome</keyword>
<proteinExistence type="predicted"/>
<sequence>MDHNLEDSLNLEGDIGVDFEQPEDIIVSEAGMTLEHSPHEDSIPMEFEHNEDQPILMDTGGEEIIDFMGDQFTLQEYSVQSDQTTGLTTTVESNQQILTSQSDSMLELRFPPQVVNTVKTDGLPKLIAVKSTTTRPIARKIETLLATVPRQVAIAPKPPKLVTMKSYTPPKQLAIAPKPLNMPSNRGQSLVKKVSIANVVQGTTKGNTVLAQIGKQLIMVPSGSQKIKLVSSTKNMPNIQYIGDQAQLIPNKSTSNTQTKPVVTKVFTVQGKQNVDQPAVITKIAPASGANKARYVTMPPKAMPITLGNKVLMAATSKQGMVKLTKKQEIITIQPPTTKLLPAPSLGI</sequence>
<dbReference type="Proteomes" id="UP000838756">
    <property type="component" value="Unassembled WGS sequence"/>
</dbReference>
<reference evidence="1" key="1">
    <citation type="submission" date="2022-03" db="EMBL/GenBank/DDBJ databases">
        <authorList>
            <person name="Lindestad O."/>
        </authorList>
    </citation>
    <scope>NUCLEOTIDE SEQUENCE</scope>
</reference>
<gene>
    <name evidence="1" type="primary">jg15175</name>
    <name evidence="1" type="ORF">PAEG_LOCUS26253</name>
</gene>
<name>A0A8S4SND7_9NEOP</name>
<evidence type="ECO:0000313" key="1">
    <source>
        <dbReference type="EMBL" id="CAH2267758.1"/>
    </source>
</evidence>
<evidence type="ECO:0000313" key="2">
    <source>
        <dbReference type="Proteomes" id="UP000838756"/>
    </source>
</evidence>